<name>A0AAD5STC4_9FUNG</name>
<feature type="compositionally biased region" description="Low complexity" evidence="1">
    <location>
        <begin position="240"/>
        <end position="255"/>
    </location>
</feature>
<dbReference type="Gene3D" id="2.130.10.10">
    <property type="entry name" value="YVTN repeat-like/Quinoprotein amine dehydrogenase"/>
    <property type="match status" value="1"/>
</dbReference>
<keyword evidence="3" id="KW-1185">Reference proteome</keyword>
<evidence type="ECO:0000256" key="1">
    <source>
        <dbReference type="SAM" id="MobiDB-lite"/>
    </source>
</evidence>
<dbReference type="PROSITE" id="PS50330">
    <property type="entry name" value="UIM"/>
    <property type="match status" value="1"/>
</dbReference>
<dbReference type="InterPro" id="IPR003903">
    <property type="entry name" value="UIM_dom"/>
</dbReference>
<feature type="region of interest" description="Disordered" evidence="1">
    <location>
        <begin position="211"/>
        <end position="258"/>
    </location>
</feature>
<reference evidence="2" key="1">
    <citation type="submission" date="2020-05" db="EMBL/GenBank/DDBJ databases">
        <title>Phylogenomic resolution of chytrid fungi.</title>
        <authorList>
            <person name="Stajich J.E."/>
            <person name="Amses K."/>
            <person name="Simmons R."/>
            <person name="Seto K."/>
            <person name="Myers J."/>
            <person name="Bonds A."/>
            <person name="Quandt C.A."/>
            <person name="Barry K."/>
            <person name="Liu P."/>
            <person name="Grigoriev I."/>
            <person name="Longcore J.E."/>
            <person name="James T.Y."/>
        </authorList>
    </citation>
    <scope>NUCLEOTIDE SEQUENCE</scope>
    <source>
        <strain evidence="2">JEL0513</strain>
    </source>
</reference>
<dbReference type="InterPro" id="IPR036322">
    <property type="entry name" value="WD40_repeat_dom_sf"/>
</dbReference>
<dbReference type="InterPro" id="IPR015943">
    <property type="entry name" value="WD40/YVTN_repeat-like_dom_sf"/>
</dbReference>
<proteinExistence type="predicted"/>
<sequence>MESPKTFVHLVNDEISPIHTLLHDRSSETIITATQSPLPHGIKLWSLLRQNVLAVFQNPNNSLKLCSFENVTAIAWDRPNLGVSISATSLLVSAHSDASILLWRVSDALLTPVAAKSPAVVLPFRKIQVTPITIGLSTLAIDPFKIVVTTREGHVRIYDSTTGFEVKSASVRRGGDVGVRNLGDLGGIIVATGEWALVVANAAGHVRSWDFSPGGVDESETSGKNRRLKKAVGTPVAPTGSARSSLIGSSSAGRGYSHPKSQIFHEVKNEIRETSAELKLEKLHEETQRRLWNQINGQPSFQSSTFGVVRAGKKVGRADGNSTASNMQRNGTETLMTEQELIDYAIMISRDEAYYEHLLLSNEFDSSITSGADDHSVYSTSNSHNFSDLIDNETSETAKSQVEILTASEKTPTSVSSMPRKSFASVASTPSISTPNIGKSSTSFAFSEFLQKSSVVNLNLSLAWYDQDWDDEESHLRYKTTSKRPSLFFEQTLPPAMKELENNFPGGESADWESDGILPSSSNIELNHAFSFNHGRNSVESLRIRRSPRLSLMSTHVSPKLNPQISPSLAPTTRFVGVGVQVAPRANLMDEDEELQYVLALSLTDQ</sequence>
<evidence type="ECO:0000313" key="2">
    <source>
        <dbReference type="EMBL" id="KAJ3095398.1"/>
    </source>
</evidence>
<evidence type="ECO:0000313" key="3">
    <source>
        <dbReference type="Proteomes" id="UP001211907"/>
    </source>
</evidence>
<dbReference type="SUPFAM" id="SSF50978">
    <property type="entry name" value="WD40 repeat-like"/>
    <property type="match status" value="1"/>
</dbReference>
<protein>
    <submittedName>
        <fullName evidence="2">Uncharacterized protein</fullName>
    </submittedName>
</protein>
<dbReference type="Proteomes" id="UP001211907">
    <property type="component" value="Unassembled WGS sequence"/>
</dbReference>
<gene>
    <name evidence="2" type="ORF">HK100_005843</name>
</gene>
<dbReference type="AlphaFoldDB" id="A0AAD5STC4"/>
<comment type="caution">
    <text evidence="2">The sequence shown here is derived from an EMBL/GenBank/DDBJ whole genome shotgun (WGS) entry which is preliminary data.</text>
</comment>
<dbReference type="EMBL" id="JADGJH010002710">
    <property type="protein sequence ID" value="KAJ3095398.1"/>
    <property type="molecule type" value="Genomic_DNA"/>
</dbReference>
<organism evidence="2 3">
    <name type="scientific">Physocladia obscura</name>
    <dbReference type="NCBI Taxonomy" id="109957"/>
    <lineage>
        <taxon>Eukaryota</taxon>
        <taxon>Fungi</taxon>
        <taxon>Fungi incertae sedis</taxon>
        <taxon>Chytridiomycota</taxon>
        <taxon>Chytridiomycota incertae sedis</taxon>
        <taxon>Chytridiomycetes</taxon>
        <taxon>Chytridiales</taxon>
        <taxon>Chytriomycetaceae</taxon>
        <taxon>Physocladia</taxon>
    </lineage>
</organism>
<accession>A0AAD5STC4</accession>